<evidence type="ECO:0000259" key="6">
    <source>
        <dbReference type="PROSITE" id="PS51715"/>
    </source>
</evidence>
<feature type="coiled-coil region" evidence="5">
    <location>
        <begin position="478"/>
        <end position="546"/>
    </location>
</feature>
<dbReference type="Proteomes" id="UP000789901">
    <property type="component" value="Unassembled WGS sequence"/>
</dbReference>
<evidence type="ECO:0000313" key="7">
    <source>
        <dbReference type="EMBL" id="CAG8666205.1"/>
    </source>
</evidence>
<dbReference type="InterPro" id="IPR003191">
    <property type="entry name" value="Guanylate-bd/ATL_C"/>
</dbReference>
<protein>
    <submittedName>
        <fullName evidence="7">40751_t:CDS:1</fullName>
    </submittedName>
</protein>
<reference evidence="7 8" key="1">
    <citation type="submission" date="2021-06" db="EMBL/GenBank/DDBJ databases">
        <authorList>
            <person name="Kallberg Y."/>
            <person name="Tangrot J."/>
            <person name="Rosling A."/>
        </authorList>
    </citation>
    <scope>NUCLEOTIDE SEQUENCE [LARGE SCALE GENOMIC DNA]</scope>
    <source>
        <strain evidence="7 8">120-4 pot B 10/14</strain>
    </source>
</reference>
<dbReference type="PROSITE" id="PS51715">
    <property type="entry name" value="G_GB1_RHD3"/>
    <property type="match status" value="1"/>
</dbReference>
<organism evidence="7 8">
    <name type="scientific">Gigaspora margarita</name>
    <dbReference type="NCBI Taxonomy" id="4874"/>
    <lineage>
        <taxon>Eukaryota</taxon>
        <taxon>Fungi</taxon>
        <taxon>Fungi incertae sedis</taxon>
        <taxon>Mucoromycota</taxon>
        <taxon>Glomeromycotina</taxon>
        <taxon>Glomeromycetes</taxon>
        <taxon>Diversisporales</taxon>
        <taxon>Gigasporaceae</taxon>
        <taxon>Gigaspora</taxon>
    </lineage>
</organism>
<evidence type="ECO:0000256" key="3">
    <source>
        <dbReference type="ARBA" id="ARBA00023134"/>
    </source>
</evidence>
<proteinExistence type="inferred from homology"/>
<evidence type="ECO:0000313" key="8">
    <source>
        <dbReference type="Proteomes" id="UP000789901"/>
    </source>
</evidence>
<feature type="domain" description="GB1/RHD3-type G" evidence="6">
    <location>
        <begin position="1"/>
        <end position="263"/>
    </location>
</feature>
<evidence type="ECO:0000256" key="2">
    <source>
        <dbReference type="ARBA" id="ARBA00022801"/>
    </source>
</evidence>
<evidence type="ECO:0000256" key="4">
    <source>
        <dbReference type="PROSITE-ProRule" id="PRU01052"/>
    </source>
</evidence>
<dbReference type="EMBL" id="CAJVQB010005629">
    <property type="protein sequence ID" value="CAG8666205.1"/>
    <property type="molecule type" value="Genomic_DNA"/>
</dbReference>
<evidence type="ECO:0000256" key="1">
    <source>
        <dbReference type="ARBA" id="ARBA00022741"/>
    </source>
</evidence>
<sequence>MSPNPFSNNIPFRQGNPVHLLNYMCLDEGVAILLDEKALRILKEIHEPIAVITVGKSYFANALLGRHDGFKLGSSVNGCTKGIDIWDTPFYHKGKRVVIIDCEGIDDPNQEVPWANKLFILCLAISSTLIYNINGIVGRDDIEKLFLMTKIVSLIQPPNDHQFLPNLVVLLRDFQLDSPPDFVKYFLNIISKTNEDAANELTKFFKKFNVYAIPHPGIRQDAMRNMNEIETDKLDPIFVEKVEESVTKIFEDLHPKYLNASTMSGVTFAEFLERCVAQINDPANTVLSIPSAYESTINYTAQKAYESSLELYNDMMDQMNFKGFPISWDEFKDVHNIAFEEALKNFIQQIIGNADQIQSFRKTFHDKIIGLKDQFYMKNSTAMNKYHEEWAHKLWKEHVAPRLEMENLFDTDDFEEAIALFEQIYGTIVMPGQEAIQVLNEFKTNQYEDGIKLLNTYGILREERANEMLALNSMEECLRNQEQQNGQVIDQLKNDNERMLNEQRAQTQRSIDQQTIEYERMLDQVKEENQSRINNLQDQLNHNNQRKSDFWETFAGIAGSLAGSLIAGLFKIVNHDELEPKVISENVIIGQIITDLLANIDAKEDSLRWIDEFQEKSKMRMRLTRTYPVKGDKVIFSEMKTASTVI</sequence>
<dbReference type="SUPFAM" id="SSF52540">
    <property type="entry name" value="P-loop containing nucleoside triphosphate hydrolases"/>
    <property type="match status" value="1"/>
</dbReference>
<keyword evidence="1" id="KW-0547">Nucleotide-binding</keyword>
<comment type="caution">
    <text evidence="7">The sequence shown here is derived from an EMBL/GenBank/DDBJ whole genome shotgun (WGS) entry which is preliminary data.</text>
</comment>
<comment type="similarity">
    <text evidence="4">Belongs to the TRAFAC class dynamin-like GTPase superfamily. GB1/RHD3 GTPase family.</text>
</comment>
<dbReference type="Gene3D" id="1.20.1000.10">
    <property type="entry name" value="Guanylate-binding protein, C-terminal domain"/>
    <property type="match status" value="1"/>
</dbReference>
<dbReference type="Pfam" id="PF02841">
    <property type="entry name" value="GBP_C"/>
    <property type="match status" value="1"/>
</dbReference>
<dbReference type="PANTHER" id="PTHR10751">
    <property type="entry name" value="GUANYLATE BINDING PROTEIN"/>
    <property type="match status" value="1"/>
</dbReference>
<evidence type="ECO:0000256" key="5">
    <source>
        <dbReference type="SAM" id="Coils"/>
    </source>
</evidence>
<dbReference type="InterPro" id="IPR015894">
    <property type="entry name" value="Guanylate-bd_N"/>
</dbReference>
<keyword evidence="3" id="KW-0342">GTP-binding</keyword>
<keyword evidence="2" id="KW-0378">Hydrolase</keyword>
<dbReference type="InterPro" id="IPR030386">
    <property type="entry name" value="G_GB1_RHD3_dom"/>
</dbReference>
<dbReference type="SUPFAM" id="SSF48340">
    <property type="entry name" value="Interferon-induced guanylate-binding protein 1 (GBP1), C-terminal domain"/>
    <property type="match status" value="1"/>
</dbReference>
<dbReference type="Gene3D" id="3.40.50.300">
    <property type="entry name" value="P-loop containing nucleotide triphosphate hydrolases"/>
    <property type="match status" value="1"/>
</dbReference>
<dbReference type="Pfam" id="PF02263">
    <property type="entry name" value="GBP"/>
    <property type="match status" value="1"/>
</dbReference>
<gene>
    <name evidence="7" type="ORF">GMARGA_LOCUS10161</name>
</gene>
<dbReference type="InterPro" id="IPR027417">
    <property type="entry name" value="P-loop_NTPase"/>
</dbReference>
<name>A0ABN7USI8_GIGMA</name>
<keyword evidence="8" id="KW-1185">Reference proteome</keyword>
<keyword evidence="5" id="KW-0175">Coiled coil</keyword>
<dbReference type="InterPro" id="IPR036543">
    <property type="entry name" value="Guanylate-bd_C_sf"/>
</dbReference>
<accession>A0ABN7USI8</accession>